<reference evidence="1 2" key="1">
    <citation type="journal article" date="2021" name="BMC Genomics">
        <title>Datura genome reveals duplications of psychoactive alkaloid biosynthetic genes and high mutation rate following tissue culture.</title>
        <authorList>
            <person name="Rajewski A."/>
            <person name="Carter-House D."/>
            <person name="Stajich J."/>
            <person name="Litt A."/>
        </authorList>
    </citation>
    <scope>NUCLEOTIDE SEQUENCE [LARGE SCALE GENOMIC DNA]</scope>
    <source>
        <strain evidence="1">AR-01</strain>
    </source>
</reference>
<evidence type="ECO:0000313" key="1">
    <source>
        <dbReference type="EMBL" id="MCD9642971.1"/>
    </source>
</evidence>
<name>A0ABS8V704_DATST</name>
<gene>
    <name evidence="1" type="ORF">HAX54_030069</name>
</gene>
<accession>A0ABS8V704</accession>
<sequence>MATYNQTRPSCVRVKVKVELLREFSQRINVEMRKKSIGDIVDRWIKSTTVISLSTARTVNYK</sequence>
<dbReference type="EMBL" id="JACEIK010003750">
    <property type="protein sequence ID" value="MCD9642971.1"/>
    <property type="molecule type" value="Genomic_DNA"/>
</dbReference>
<comment type="caution">
    <text evidence="1">The sequence shown here is derived from an EMBL/GenBank/DDBJ whole genome shotgun (WGS) entry which is preliminary data.</text>
</comment>
<proteinExistence type="predicted"/>
<keyword evidence="2" id="KW-1185">Reference proteome</keyword>
<feature type="non-terminal residue" evidence="1">
    <location>
        <position position="62"/>
    </location>
</feature>
<dbReference type="Proteomes" id="UP000823775">
    <property type="component" value="Unassembled WGS sequence"/>
</dbReference>
<organism evidence="1 2">
    <name type="scientific">Datura stramonium</name>
    <name type="common">Jimsonweed</name>
    <name type="synonym">Common thornapple</name>
    <dbReference type="NCBI Taxonomy" id="4076"/>
    <lineage>
        <taxon>Eukaryota</taxon>
        <taxon>Viridiplantae</taxon>
        <taxon>Streptophyta</taxon>
        <taxon>Embryophyta</taxon>
        <taxon>Tracheophyta</taxon>
        <taxon>Spermatophyta</taxon>
        <taxon>Magnoliopsida</taxon>
        <taxon>eudicotyledons</taxon>
        <taxon>Gunneridae</taxon>
        <taxon>Pentapetalae</taxon>
        <taxon>asterids</taxon>
        <taxon>lamiids</taxon>
        <taxon>Solanales</taxon>
        <taxon>Solanaceae</taxon>
        <taxon>Solanoideae</taxon>
        <taxon>Datureae</taxon>
        <taxon>Datura</taxon>
    </lineage>
</organism>
<protein>
    <submittedName>
        <fullName evidence="1">Uncharacterized protein</fullName>
    </submittedName>
</protein>
<evidence type="ECO:0000313" key="2">
    <source>
        <dbReference type="Proteomes" id="UP000823775"/>
    </source>
</evidence>